<feature type="region of interest" description="Disordered" evidence="1">
    <location>
        <begin position="78"/>
        <end position="97"/>
    </location>
</feature>
<evidence type="ECO:0000313" key="3">
    <source>
        <dbReference type="Proteomes" id="UP001497516"/>
    </source>
</evidence>
<dbReference type="Proteomes" id="UP001497516">
    <property type="component" value="Chromosome 2"/>
</dbReference>
<protein>
    <submittedName>
        <fullName evidence="2">Uncharacterized protein</fullName>
    </submittedName>
</protein>
<gene>
    <name evidence="2" type="ORF">LTRI10_LOCUS11937</name>
</gene>
<evidence type="ECO:0000256" key="1">
    <source>
        <dbReference type="SAM" id="MobiDB-lite"/>
    </source>
</evidence>
<keyword evidence="3" id="KW-1185">Reference proteome</keyword>
<organism evidence="2 3">
    <name type="scientific">Linum trigynum</name>
    <dbReference type="NCBI Taxonomy" id="586398"/>
    <lineage>
        <taxon>Eukaryota</taxon>
        <taxon>Viridiplantae</taxon>
        <taxon>Streptophyta</taxon>
        <taxon>Embryophyta</taxon>
        <taxon>Tracheophyta</taxon>
        <taxon>Spermatophyta</taxon>
        <taxon>Magnoliopsida</taxon>
        <taxon>eudicotyledons</taxon>
        <taxon>Gunneridae</taxon>
        <taxon>Pentapetalae</taxon>
        <taxon>rosids</taxon>
        <taxon>fabids</taxon>
        <taxon>Malpighiales</taxon>
        <taxon>Linaceae</taxon>
        <taxon>Linum</taxon>
    </lineage>
</organism>
<accession>A0AAV2D790</accession>
<dbReference type="AlphaFoldDB" id="A0AAV2D790"/>
<evidence type="ECO:0000313" key="2">
    <source>
        <dbReference type="EMBL" id="CAL1369201.1"/>
    </source>
</evidence>
<name>A0AAV2D790_9ROSI</name>
<feature type="region of interest" description="Disordered" evidence="1">
    <location>
        <begin position="1"/>
        <end position="51"/>
    </location>
</feature>
<feature type="compositionally biased region" description="Basic residues" evidence="1">
    <location>
        <begin position="88"/>
        <end position="97"/>
    </location>
</feature>
<sequence>MDTGVGFSTDAGVGVSTDAGVGVSPELAPQMTKEAQQRAKEPPPSLAPQYPAQMACSSQPFSQVCGQFVWSTLATFSPHEDTHYGKPLARKRQKIGI</sequence>
<reference evidence="2 3" key="1">
    <citation type="submission" date="2024-04" db="EMBL/GenBank/DDBJ databases">
        <authorList>
            <person name="Fracassetti M."/>
        </authorList>
    </citation>
    <scope>NUCLEOTIDE SEQUENCE [LARGE SCALE GENOMIC DNA]</scope>
</reference>
<dbReference type="EMBL" id="OZ034815">
    <property type="protein sequence ID" value="CAL1369201.1"/>
    <property type="molecule type" value="Genomic_DNA"/>
</dbReference>
<proteinExistence type="predicted"/>